<evidence type="ECO:0000256" key="6">
    <source>
        <dbReference type="ARBA" id="ARBA00022898"/>
    </source>
</evidence>
<evidence type="ECO:0000259" key="11">
    <source>
        <dbReference type="Pfam" id="PF00266"/>
    </source>
</evidence>
<dbReference type="EC" id="2.8.1.7" evidence="3"/>
<keyword evidence="6" id="KW-0663">Pyridoxal phosphate</keyword>
<dbReference type="OrthoDB" id="9808002at2"/>
<dbReference type="InterPro" id="IPR016454">
    <property type="entry name" value="Cysteine_dSase"/>
</dbReference>
<feature type="domain" description="Aminotransferase class V" evidence="11">
    <location>
        <begin position="3"/>
        <end position="359"/>
    </location>
</feature>
<dbReference type="Gene3D" id="3.90.1150.10">
    <property type="entry name" value="Aspartate Aminotransferase, domain 1"/>
    <property type="match status" value="1"/>
</dbReference>
<gene>
    <name evidence="12" type="ORF">CVV65_05400</name>
</gene>
<evidence type="ECO:0000256" key="8">
    <source>
        <dbReference type="ARBA" id="ARBA00023014"/>
    </source>
</evidence>
<evidence type="ECO:0000256" key="10">
    <source>
        <dbReference type="RuleBase" id="RU004504"/>
    </source>
</evidence>
<dbReference type="Gene3D" id="3.40.640.10">
    <property type="entry name" value="Type I PLP-dependent aspartate aminotransferase-like (Major domain)"/>
    <property type="match status" value="1"/>
</dbReference>
<keyword evidence="5" id="KW-0479">Metal-binding</keyword>
<protein>
    <recommendedName>
        <fullName evidence="3">cysteine desulfurase</fullName>
        <ecNumber evidence="3">2.8.1.7</ecNumber>
    </recommendedName>
</protein>
<dbReference type="PIRSF" id="PIRSF005572">
    <property type="entry name" value="NifS"/>
    <property type="match status" value="1"/>
</dbReference>
<accession>A0A2K8N535</accession>
<dbReference type="REBASE" id="225929">
    <property type="entry name" value="M.KspEA1DndAP"/>
</dbReference>
<dbReference type="Proteomes" id="UP000231932">
    <property type="component" value="Chromosome"/>
</dbReference>
<reference evidence="13" key="1">
    <citation type="submission" date="2017-11" db="EMBL/GenBank/DDBJ databases">
        <title>Complete Genome Sequence of Kyrpidia sp. Strain EA-1, a thermophilic, hydrogen-oxidizing Bacterium, isolated from the Azores.</title>
        <authorList>
            <person name="Reiner J.E."/>
            <person name="Lapp C.J."/>
            <person name="Bunk B."/>
            <person name="Gescher J."/>
        </authorList>
    </citation>
    <scope>NUCLEOTIDE SEQUENCE [LARGE SCALE GENOMIC DNA]</scope>
    <source>
        <strain evidence="13">EA-1</strain>
    </source>
</reference>
<dbReference type="InterPro" id="IPR015421">
    <property type="entry name" value="PyrdxlP-dep_Trfase_major"/>
</dbReference>
<dbReference type="SUPFAM" id="SSF53383">
    <property type="entry name" value="PLP-dependent transferases"/>
    <property type="match status" value="1"/>
</dbReference>
<dbReference type="KEGG" id="kyr:CVV65_05400"/>
<dbReference type="AlphaFoldDB" id="A0A2K8N535"/>
<comment type="cofactor">
    <cofactor evidence="1 10">
        <name>pyridoxal 5'-phosphate</name>
        <dbReference type="ChEBI" id="CHEBI:597326"/>
    </cofactor>
</comment>
<evidence type="ECO:0000313" key="12">
    <source>
        <dbReference type="EMBL" id="ATY84459.1"/>
    </source>
</evidence>
<name>A0A2K8N535_9BACL</name>
<proteinExistence type="inferred from homology"/>
<evidence type="ECO:0000256" key="1">
    <source>
        <dbReference type="ARBA" id="ARBA00001933"/>
    </source>
</evidence>
<keyword evidence="13" id="KW-1185">Reference proteome</keyword>
<dbReference type="InterPro" id="IPR015422">
    <property type="entry name" value="PyrdxlP-dep_Trfase_small"/>
</dbReference>
<dbReference type="InterPro" id="IPR020578">
    <property type="entry name" value="Aminotrans_V_PyrdxlP_BS"/>
</dbReference>
<comment type="similarity">
    <text evidence="2">Belongs to the class-V pyridoxal-phosphate-dependent aminotransferase family. NifS/IscS subfamily.</text>
</comment>
<organism evidence="12 13">
    <name type="scientific">Kyrpidia spormannii</name>
    <dbReference type="NCBI Taxonomy" id="2055160"/>
    <lineage>
        <taxon>Bacteria</taxon>
        <taxon>Bacillati</taxon>
        <taxon>Bacillota</taxon>
        <taxon>Bacilli</taxon>
        <taxon>Bacillales</taxon>
        <taxon>Alicyclobacillaceae</taxon>
        <taxon>Kyrpidia</taxon>
    </lineage>
</organism>
<dbReference type="EMBL" id="CP024955">
    <property type="protein sequence ID" value="ATY84459.1"/>
    <property type="molecule type" value="Genomic_DNA"/>
</dbReference>
<keyword evidence="8" id="KW-0411">Iron-sulfur</keyword>
<dbReference type="GO" id="GO:0051536">
    <property type="term" value="F:iron-sulfur cluster binding"/>
    <property type="evidence" value="ECO:0007669"/>
    <property type="project" value="UniProtKB-KW"/>
</dbReference>
<sequence length="375" mass="41265">MPVYLDFNATTPVHPEVLELMIHVYRSQFGNASSRTHIYGQEAKRIVDESRAKIANLLGISPTEVVFTSGATESNNLAILGLEDYGRKQRKLHIISTNIEHNSILEPLKVLSRRGFDIELCPVDSAGLIDAEDLLRRVRTDTLLVTVMHANNETGVLQPVDVIGTRLKEMGVLFHVDASQTFGKLSKEILSLDYDLMSITAHKVYGPQGIGALILRHRNYVRPPLTPLLHGGGQENGLRPGTLPVALIAGFGKAAELAQLHGEKWLRQEARIKQDVLDQLRVIKHVINGDQTHCLPNCVNVSFPGIDSEALMLATRTEIAISNGSACTSSKYRPSHVLEAMGALAESAVRLSWGPQIDSVDLEPIITFVRQMTQL</sequence>
<dbReference type="RefSeq" id="WP_100667279.1">
    <property type="nucleotide sequence ID" value="NZ_CP024955.1"/>
</dbReference>
<evidence type="ECO:0000256" key="5">
    <source>
        <dbReference type="ARBA" id="ARBA00022723"/>
    </source>
</evidence>
<dbReference type="Pfam" id="PF00266">
    <property type="entry name" value="Aminotran_5"/>
    <property type="match status" value="1"/>
</dbReference>
<evidence type="ECO:0000256" key="4">
    <source>
        <dbReference type="ARBA" id="ARBA00022679"/>
    </source>
</evidence>
<dbReference type="PROSITE" id="PS00595">
    <property type="entry name" value="AA_TRANSFER_CLASS_5"/>
    <property type="match status" value="1"/>
</dbReference>
<evidence type="ECO:0000256" key="2">
    <source>
        <dbReference type="ARBA" id="ARBA00006490"/>
    </source>
</evidence>
<dbReference type="GO" id="GO:0031071">
    <property type="term" value="F:cysteine desulfurase activity"/>
    <property type="evidence" value="ECO:0007669"/>
    <property type="project" value="UniProtKB-EC"/>
</dbReference>
<dbReference type="InterPro" id="IPR015424">
    <property type="entry name" value="PyrdxlP-dep_Trfase"/>
</dbReference>
<evidence type="ECO:0000256" key="7">
    <source>
        <dbReference type="ARBA" id="ARBA00023004"/>
    </source>
</evidence>
<keyword evidence="4" id="KW-0808">Transferase</keyword>
<evidence type="ECO:0000313" key="13">
    <source>
        <dbReference type="Proteomes" id="UP000231932"/>
    </source>
</evidence>
<comment type="catalytic activity">
    <reaction evidence="9">
        <text>(sulfur carrier)-H + L-cysteine = (sulfur carrier)-SH + L-alanine</text>
        <dbReference type="Rhea" id="RHEA:43892"/>
        <dbReference type="Rhea" id="RHEA-COMP:14737"/>
        <dbReference type="Rhea" id="RHEA-COMP:14739"/>
        <dbReference type="ChEBI" id="CHEBI:29917"/>
        <dbReference type="ChEBI" id="CHEBI:35235"/>
        <dbReference type="ChEBI" id="CHEBI:57972"/>
        <dbReference type="ChEBI" id="CHEBI:64428"/>
        <dbReference type="EC" id="2.8.1.7"/>
    </reaction>
</comment>
<dbReference type="InterPro" id="IPR000192">
    <property type="entry name" value="Aminotrans_V_dom"/>
</dbReference>
<dbReference type="GO" id="GO:0046872">
    <property type="term" value="F:metal ion binding"/>
    <property type="evidence" value="ECO:0007669"/>
    <property type="project" value="UniProtKB-KW"/>
</dbReference>
<keyword evidence="7" id="KW-0408">Iron</keyword>
<evidence type="ECO:0000256" key="3">
    <source>
        <dbReference type="ARBA" id="ARBA00012239"/>
    </source>
</evidence>
<dbReference type="PANTHER" id="PTHR11601:SF34">
    <property type="entry name" value="CYSTEINE DESULFURASE"/>
    <property type="match status" value="1"/>
</dbReference>
<dbReference type="PANTHER" id="PTHR11601">
    <property type="entry name" value="CYSTEINE DESULFURYLASE FAMILY MEMBER"/>
    <property type="match status" value="1"/>
</dbReference>
<evidence type="ECO:0000256" key="9">
    <source>
        <dbReference type="ARBA" id="ARBA00050776"/>
    </source>
</evidence>